<comment type="caution">
    <text evidence="2">The sequence shown here is derived from an EMBL/GenBank/DDBJ whole genome shotgun (WGS) entry which is preliminary data.</text>
</comment>
<gene>
    <name evidence="2" type="ORF">BG006_006465</name>
</gene>
<dbReference type="Pfam" id="PF08208">
    <property type="entry name" value="RNA_polI_A34"/>
    <property type="match status" value="1"/>
</dbReference>
<dbReference type="Gene3D" id="6.20.250.70">
    <property type="match status" value="1"/>
</dbReference>
<feature type="region of interest" description="Disordered" evidence="1">
    <location>
        <begin position="1"/>
        <end position="22"/>
    </location>
</feature>
<dbReference type="AlphaFoldDB" id="A0A9P5SIE5"/>
<evidence type="ECO:0000313" key="2">
    <source>
        <dbReference type="EMBL" id="KAF9330563.1"/>
    </source>
</evidence>
<organism evidence="2 3">
    <name type="scientific">Podila minutissima</name>
    <dbReference type="NCBI Taxonomy" id="64525"/>
    <lineage>
        <taxon>Eukaryota</taxon>
        <taxon>Fungi</taxon>
        <taxon>Fungi incertae sedis</taxon>
        <taxon>Mucoromycota</taxon>
        <taxon>Mortierellomycotina</taxon>
        <taxon>Mortierellomycetes</taxon>
        <taxon>Mortierellales</taxon>
        <taxon>Mortierellaceae</taxon>
        <taxon>Podila</taxon>
    </lineage>
</organism>
<feature type="compositionally biased region" description="Basic and acidic residues" evidence="1">
    <location>
        <begin position="269"/>
        <end position="289"/>
    </location>
</feature>
<keyword evidence="3" id="KW-1185">Reference proteome</keyword>
<dbReference type="EMBL" id="JAAAUY010000387">
    <property type="protein sequence ID" value="KAF9330563.1"/>
    <property type="molecule type" value="Genomic_DNA"/>
</dbReference>
<evidence type="ECO:0000313" key="3">
    <source>
        <dbReference type="Proteomes" id="UP000696485"/>
    </source>
</evidence>
<feature type="compositionally biased region" description="Basic residues" evidence="1">
    <location>
        <begin position="290"/>
        <end position="306"/>
    </location>
</feature>
<sequence length="306" mass="34043">MKSREYVTSDIESSDDEGGIKNLDYKPPSDFSLYKAKKHTISTFDADETVNHELWLIRVPENVTNEDLASMKIELPSKHVKSSETTVLGSLKKKEASAHSSSSTSTKYQLQTVSAESGFAGEMMALQPLVPDSSKGGRLVQAPLGIQQHLILVASPSIPSGEPLAEEILNRPIPKRAQPEGLKQRFQFAGSESQVPGEKISKSGKKFAAEWAKTLEARKIKQEEALRAQEAEEEEEEEEEEGEQEAEVEAEVVAEVVETVEDVQEEEETSTKKRKGEDMEVDAKEEKKAKKEKKEKKEKKSKKGKN</sequence>
<accession>A0A9P5SIE5</accession>
<evidence type="ECO:0000256" key="1">
    <source>
        <dbReference type="SAM" id="MobiDB-lite"/>
    </source>
</evidence>
<feature type="compositionally biased region" description="Acidic residues" evidence="1">
    <location>
        <begin position="231"/>
        <end position="268"/>
    </location>
</feature>
<feature type="region of interest" description="Disordered" evidence="1">
    <location>
        <begin position="224"/>
        <end position="306"/>
    </location>
</feature>
<protein>
    <submittedName>
        <fullName evidence="2">Uncharacterized protein</fullName>
    </submittedName>
</protein>
<dbReference type="InterPro" id="IPR013240">
    <property type="entry name" value="DNA-dir_RNA_pol1_su_RPA34"/>
</dbReference>
<dbReference type="Proteomes" id="UP000696485">
    <property type="component" value="Unassembled WGS sequence"/>
</dbReference>
<name>A0A9P5SIE5_9FUNG</name>
<proteinExistence type="predicted"/>
<dbReference type="GO" id="GO:0006360">
    <property type="term" value="P:transcription by RNA polymerase I"/>
    <property type="evidence" value="ECO:0007669"/>
    <property type="project" value="InterPro"/>
</dbReference>
<reference evidence="2" key="1">
    <citation type="journal article" date="2020" name="Fungal Divers.">
        <title>Resolving the Mortierellaceae phylogeny through synthesis of multi-gene phylogenetics and phylogenomics.</title>
        <authorList>
            <person name="Vandepol N."/>
            <person name="Liber J."/>
            <person name="Desiro A."/>
            <person name="Na H."/>
            <person name="Kennedy M."/>
            <person name="Barry K."/>
            <person name="Grigoriev I.V."/>
            <person name="Miller A.N."/>
            <person name="O'Donnell K."/>
            <person name="Stajich J.E."/>
            <person name="Bonito G."/>
        </authorList>
    </citation>
    <scope>NUCLEOTIDE SEQUENCE</scope>
    <source>
        <strain evidence="2">NVP1</strain>
    </source>
</reference>